<keyword evidence="4 6" id="KW-0067">ATP-binding</keyword>
<sequence length="294" mass="32954">MAVIEVNGITKDYGQGRGIFDLSFSIQKGEVFGFLGPNGAGKTTTLRHLMGFIHPDQGQVMINGKDCFSQSAEIHKTLGYLPGEIAFPEDMTGRELIRFMSQMRGMDGVGEAEKLAKQLEFDDTARIRRMSKGTKQKLGIICAFMHRPEVLLLDEPTSGLDPLMQNRFLELVNEQKSAGRTVFMSSHSFEEIERTCTRAAILRAGRLVTVENIQKLRSTRRKTFVVQLKDEPSAIALSQEITGTIRKRDTVTVSVTGDIDSFLKKIASYPVRDLQQSIQTLEEVFLYYYGGKTK</sequence>
<evidence type="ECO:0000256" key="1">
    <source>
        <dbReference type="ARBA" id="ARBA00005417"/>
    </source>
</evidence>
<dbReference type="InterPro" id="IPR027417">
    <property type="entry name" value="P-loop_NTPase"/>
</dbReference>
<proteinExistence type="inferred from homology"/>
<evidence type="ECO:0000256" key="4">
    <source>
        <dbReference type="ARBA" id="ARBA00022840"/>
    </source>
</evidence>
<evidence type="ECO:0000259" key="5">
    <source>
        <dbReference type="PROSITE" id="PS50893"/>
    </source>
</evidence>
<accession>A0ABR7IQF3</accession>
<keyword evidence="3" id="KW-0547">Nucleotide-binding</keyword>
<evidence type="ECO:0000313" key="7">
    <source>
        <dbReference type="Proteomes" id="UP000649151"/>
    </source>
</evidence>
<evidence type="ECO:0000313" key="6">
    <source>
        <dbReference type="EMBL" id="MBC5787361.1"/>
    </source>
</evidence>
<dbReference type="InterPro" id="IPR003593">
    <property type="entry name" value="AAA+_ATPase"/>
</dbReference>
<dbReference type="EMBL" id="JACOQK010000001">
    <property type="protein sequence ID" value="MBC5787361.1"/>
    <property type="molecule type" value="Genomic_DNA"/>
</dbReference>
<keyword evidence="2" id="KW-0813">Transport</keyword>
<protein>
    <submittedName>
        <fullName evidence="6">ABC transporter ATP-binding protein</fullName>
    </submittedName>
</protein>
<keyword evidence="7" id="KW-1185">Reference proteome</keyword>
<comment type="similarity">
    <text evidence="1">Belongs to the ABC transporter superfamily.</text>
</comment>
<dbReference type="SUPFAM" id="SSF52540">
    <property type="entry name" value="P-loop containing nucleoside triphosphate hydrolases"/>
    <property type="match status" value="1"/>
</dbReference>
<organism evidence="6 7">
    <name type="scientific">Clostridium facile</name>
    <dbReference type="NCBI Taxonomy" id="2763035"/>
    <lineage>
        <taxon>Bacteria</taxon>
        <taxon>Bacillati</taxon>
        <taxon>Bacillota</taxon>
        <taxon>Clostridia</taxon>
        <taxon>Eubacteriales</taxon>
        <taxon>Clostridiaceae</taxon>
        <taxon>Clostridium</taxon>
    </lineage>
</organism>
<feature type="domain" description="ABC transporter" evidence="5">
    <location>
        <begin position="4"/>
        <end position="229"/>
    </location>
</feature>
<dbReference type="InterPro" id="IPR050763">
    <property type="entry name" value="ABC_transporter_ATP-binding"/>
</dbReference>
<dbReference type="Gene3D" id="3.40.50.300">
    <property type="entry name" value="P-loop containing nucleotide triphosphate hydrolases"/>
    <property type="match status" value="1"/>
</dbReference>
<reference evidence="6 7" key="1">
    <citation type="submission" date="2020-08" db="EMBL/GenBank/DDBJ databases">
        <title>Genome public.</title>
        <authorList>
            <person name="Liu C."/>
            <person name="Sun Q."/>
        </authorList>
    </citation>
    <scope>NUCLEOTIDE SEQUENCE [LARGE SCALE GENOMIC DNA]</scope>
    <source>
        <strain evidence="6 7">NSJ-27</strain>
    </source>
</reference>
<dbReference type="Proteomes" id="UP000649151">
    <property type="component" value="Unassembled WGS sequence"/>
</dbReference>
<comment type="caution">
    <text evidence="6">The sequence shown here is derived from an EMBL/GenBank/DDBJ whole genome shotgun (WGS) entry which is preliminary data.</text>
</comment>
<dbReference type="PANTHER" id="PTHR42711:SF5">
    <property type="entry name" value="ABC TRANSPORTER ATP-BINDING PROTEIN NATA"/>
    <property type="match status" value="1"/>
</dbReference>
<evidence type="ECO:0000256" key="2">
    <source>
        <dbReference type="ARBA" id="ARBA00022448"/>
    </source>
</evidence>
<dbReference type="InterPro" id="IPR003439">
    <property type="entry name" value="ABC_transporter-like_ATP-bd"/>
</dbReference>
<dbReference type="RefSeq" id="WP_186996349.1">
    <property type="nucleotide sequence ID" value="NZ_JACOQK010000001.1"/>
</dbReference>
<gene>
    <name evidence="6" type="ORF">H8Z77_04875</name>
</gene>
<dbReference type="CDD" id="cd03230">
    <property type="entry name" value="ABC_DR_subfamily_A"/>
    <property type="match status" value="1"/>
</dbReference>
<dbReference type="GO" id="GO:0005524">
    <property type="term" value="F:ATP binding"/>
    <property type="evidence" value="ECO:0007669"/>
    <property type="project" value="UniProtKB-KW"/>
</dbReference>
<dbReference type="PROSITE" id="PS50893">
    <property type="entry name" value="ABC_TRANSPORTER_2"/>
    <property type="match status" value="1"/>
</dbReference>
<dbReference type="Pfam" id="PF00005">
    <property type="entry name" value="ABC_tran"/>
    <property type="match status" value="1"/>
</dbReference>
<dbReference type="SMART" id="SM00382">
    <property type="entry name" value="AAA"/>
    <property type="match status" value="1"/>
</dbReference>
<evidence type="ECO:0000256" key="3">
    <source>
        <dbReference type="ARBA" id="ARBA00022741"/>
    </source>
</evidence>
<dbReference type="PANTHER" id="PTHR42711">
    <property type="entry name" value="ABC TRANSPORTER ATP-BINDING PROTEIN"/>
    <property type="match status" value="1"/>
</dbReference>
<name>A0ABR7IQF3_9CLOT</name>